<protein>
    <submittedName>
        <fullName evidence="2">Uncharacterized protein</fullName>
    </submittedName>
</protein>
<evidence type="ECO:0000313" key="3">
    <source>
        <dbReference type="Proteomes" id="UP000325395"/>
    </source>
</evidence>
<keyword evidence="1" id="KW-0472">Membrane</keyword>
<sequence length="61" mass="6962">MLCGGYSGINSYFNPIASLCHPAIIYSTFLINLQSSILTNLSFFSFLFARLSFKNTYYYRA</sequence>
<name>A0ABQ6WE31_9EURO</name>
<dbReference type="EMBL" id="ML735786">
    <property type="protein sequence ID" value="KAE8414396.1"/>
    <property type="molecule type" value="Genomic_DNA"/>
</dbReference>
<proteinExistence type="predicted"/>
<keyword evidence="1" id="KW-1133">Transmembrane helix</keyword>
<feature type="transmembrane region" description="Helical" evidence="1">
    <location>
        <begin position="37"/>
        <end position="53"/>
    </location>
</feature>
<dbReference type="Proteomes" id="UP000325395">
    <property type="component" value="Unassembled WGS sequence"/>
</dbReference>
<organism evidence="2 3">
    <name type="scientific">Aspergillus pseudocaelatus</name>
    <dbReference type="NCBI Taxonomy" id="1825620"/>
    <lineage>
        <taxon>Eukaryota</taxon>
        <taxon>Fungi</taxon>
        <taxon>Dikarya</taxon>
        <taxon>Ascomycota</taxon>
        <taxon>Pezizomycotina</taxon>
        <taxon>Eurotiomycetes</taxon>
        <taxon>Eurotiomycetidae</taxon>
        <taxon>Eurotiales</taxon>
        <taxon>Aspergillaceae</taxon>
        <taxon>Aspergillus</taxon>
        <taxon>Aspergillus subgen. Circumdati</taxon>
    </lineage>
</organism>
<reference evidence="2 3" key="1">
    <citation type="submission" date="2019-04" db="EMBL/GenBank/DDBJ databases">
        <authorList>
            <consortium name="DOE Joint Genome Institute"/>
            <person name="Mondo S."/>
            <person name="Kjaerbolling I."/>
            <person name="Vesth T."/>
            <person name="Frisvad J.C."/>
            <person name="Nybo J.L."/>
            <person name="Theobald S."/>
            <person name="Kildgaard S."/>
            <person name="Isbrandt T."/>
            <person name="Kuo A."/>
            <person name="Sato A."/>
            <person name="Lyhne E.K."/>
            <person name="Kogle M.E."/>
            <person name="Wiebenga A."/>
            <person name="Kun R.S."/>
            <person name="Lubbers R.J."/>
            <person name="Makela M.R."/>
            <person name="Barry K."/>
            <person name="Chovatia M."/>
            <person name="Clum A."/>
            <person name="Daum C."/>
            <person name="Haridas S."/>
            <person name="He G."/>
            <person name="LaButti K."/>
            <person name="Lipzen A."/>
            <person name="Riley R."/>
            <person name="Salamov A."/>
            <person name="Simmons B.A."/>
            <person name="Magnuson J.K."/>
            <person name="Henrissat B."/>
            <person name="Mortensen U.H."/>
            <person name="Larsen T.O."/>
            <person name="Devries R.P."/>
            <person name="Grigoriev I.V."/>
            <person name="Machida M."/>
            <person name="Baker S.E."/>
            <person name="Andersen M.R."/>
            <person name="Cantor M.N."/>
            <person name="Hua S.X."/>
        </authorList>
    </citation>
    <scope>NUCLEOTIDE SEQUENCE [LARGE SCALE GENOMIC DNA]</scope>
    <source>
        <strain evidence="2 3">CBS 117616</strain>
    </source>
</reference>
<evidence type="ECO:0000313" key="2">
    <source>
        <dbReference type="EMBL" id="KAE8414396.1"/>
    </source>
</evidence>
<keyword evidence="1" id="KW-0812">Transmembrane</keyword>
<gene>
    <name evidence="2" type="ORF">BDV36DRAFT_265270</name>
</gene>
<evidence type="ECO:0000256" key="1">
    <source>
        <dbReference type="SAM" id="Phobius"/>
    </source>
</evidence>
<keyword evidence="3" id="KW-1185">Reference proteome</keyword>
<accession>A0ABQ6WE31</accession>